<protein>
    <recommendedName>
        <fullName evidence="4">Capsular polysaccharide biosynthesis protein CpsC</fullName>
    </recommendedName>
</protein>
<reference evidence="16 17" key="1">
    <citation type="journal article" date="2019" name="Appl. Environ. Microbiol.">
        <title>Genetic determinants of hydroxycinnamic acid metabolism in heterofermentative lactobacilli.</title>
        <authorList>
            <person name="Gaur G."/>
            <person name="Oh J.H."/>
            <person name="Filannino P."/>
            <person name="Gobbetti M."/>
            <person name="van Pijkeren J.P."/>
            <person name="Ganzle M.G."/>
        </authorList>
    </citation>
    <scope>NUCLEOTIDE SEQUENCE [LARGE SCALE GENOMIC DNA]</scope>
    <source>
        <strain evidence="16 17">C5</strain>
    </source>
</reference>
<keyword evidence="7" id="KW-0972">Capsule biogenesis/degradation</keyword>
<dbReference type="InterPro" id="IPR032807">
    <property type="entry name" value="GNVR"/>
</dbReference>
<evidence type="ECO:0000256" key="2">
    <source>
        <dbReference type="ARBA" id="ARBA00005132"/>
    </source>
</evidence>
<keyword evidence="9 13" id="KW-0472">Membrane</keyword>
<feature type="transmembrane region" description="Helical" evidence="13">
    <location>
        <begin position="218"/>
        <end position="237"/>
    </location>
</feature>
<evidence type="ECO:0000256" key="11">
    <source>
        <dbReference type="ARBA" id="ARBA00045736"/>
    </source>
</evidence>
<evidence type="ECO:0000256" key="6">
    <source>
        <dbReference type="ARBA" id="ARBA00022692"/>
    </source>
</evidence>
<comment type="similarity">
    <text evidence="3">Belongs to the CpsC/CapA family.</text>
</comment>
<dbReference type="OrthoDB" id="2360475at2"/>
<evidence type="ECO:0000259" key="14">
    <source>
        <dbReference type="Pfam" id="PF02706"/>
    </source>
</evidence>
<evidence type="ECO:0000256" key="5">
    <source>
        <dbReference type="ARBA" id="ARBA00022475"/>
    </source>
</evidence>
<dbReference type="Pfam" id="PF13807">
    <property type="entry name" value="GNVR"/>
    <property type="match status" value="1"/>
</dbReference>
<evidence type="ECO:0000256" key="7">
    <source>
        <dbReference type="ARBA" id="ARBA00022903"/>
    </source>
</evidence>
<dbReference type="InterPro" id="IPR050445">
    <property type="entry name" value="Bact_polysacc_biosynth/exp"/>
</dbReference>
<dbReference type="Proteomes" id="UP000449209">
    <property type="component" value="Unassembled WGS sequence"/>
</dbReference>
<evidence type="ECO:0000313" key="17">
    <source>
        <dbReference type="Proteomes" id="UP000449209"/>
    </source>
</evidence>
<dbReference type="PANTHER" id="PTHR32309">
    <property type="entry name" value="TYROSINE-PROTEIN KINASE"/>
    <property type="match status" value="1"/>
</dbReference>
<keyword evidence="5" id="KW-1003">Cell membrane</keyword>
<feature type="transmembrane region" description="Helical" evidence="13">
    <location>
        <begin position="21"/>
        <end position="40"/>
    </location>
</feature>
<comment type="subcellular location">
    <subcellularLocation>
        <location evidence="1">Cell membrane</location>
        <topology evidence="1">Multi-pass membrane protein</topology>
    </subcellularLocation>
</comment>
<comment type="pathway">
    <text evidence="2">Capsule biogenesis; capsule polysaccharide biosynthesis.</text>
</comment>
<dbReference type="GO" id="GO:0005886">
    <property type="term" value="C:plasma membrane"/>
    <property type="evidence" value="ECO:0007669"/>
    <property type="project" value="UniProtKB-SubCell"/>
</dbReference>
<proteinExistence type="inferred from homology"/>
<evidence type="ECO:0000256" key="1">
    <source>
        <dbReference type="ARBA" id="ARBA00004651"/>
    </source>
</evidence>
<evidence type="ECO:0000256" key="4">
    <source>
        <dbReference type="ARBA" id="ARBA00020739"/>
    </source>
</evidence>
<comment type="caution">
    <text evidence="16">The sequence shown here is derived from an EMBL/GenBank/DDBJ whole genome shotgun (WGS) entry which is preliminary data.</text>
</comment>
<evidence type="ECO:0000256" key="9">
    <source>
        <dbReference type="ARBA" id="ARBA00023136"/>
    </source>
</evidence>
<sequence>MEQNISLLQAWGIIRKHLVAIFLWAILFGVGAWGIATFVMTPKYSADTQLLVSRKSDTNSASNNGAQFQDQQADVQMITTYKDIITNQVVLDHVSHELKYPSRVLVKKATPARYETTLAGGKVLVEKAQPAVTRASNEETYDVSSAQLKNSIKISNQQNSQVFAITVTSGQPKEAARIANVTAQVFKTQIKKIMSVNNVTIVSKAVASDQKVSPRTTLLVLLGIIIGLILGLSYAFIRELTDTTIKDETVLSETLKLTNLGHITRISGTNKLAAHSKPVGESEGNSNPRHLSNRV</sequence>
<feature type="domain" description="Polysaccharide chain length determinant N-terminal" evidence="14">
    <location>
        <begin position="4"/>
        <end position="98"/>
    </location>
</feature>
<dbReference type="InterPro" id="IPR003856">
    <property type="entry name" value="LPS_length_determ_N"/>
</dbReference>
<evidence type="ECO:0000259" key="15">
    <source>
        <dbReference type="Pfam" id="PF13807"/>
    </source>
</evidence>
<keyword evidence="6 13" id="KW-0812">Transmembrane</keyword>
<dbReference type="EMBL" id="WEZQ01000019">
    <property type="protein sequence ID" value="MYV18025.1"/>
    <property type="molecule type" value="Genomic_DNA"/>
</dbReference>
<feature type="domain" description="Tyrosine-protein kinase G-rich" evidence="15">
    <location>
        <begin position="187"/>
        <end position="239"/>
    </location>
</feature>
<dbReference type="AlphaFoldDB" id="A0A6N9I4X1"/>
<evidence type="ECO:0000256" key="10">
    <source>
        <dbReference type="ARBA" id="ARBA00023169"/>
    </source>
</evidence>
<dbReference type="Pfam" id="PF02706">
    <property type="entry name" value="Wzz"/>
    <property type="match status" value="1"/>
</dbReference>
<evidence type="ECO:0000256" key="12">
    <source>
        <dbReference type="SAM" id="MobiDB-lite"/>
    </source>
</evidence>
<dbReference type="PANTHER" id="PTHR32309:SF13">
    <property type="entry name" value="FERRIC ENTEROBACTIN TRANSPORT PROTEIN FEPE"/>
    <property type="match status" value="1"/>
</dbReference>
<keyword evidence="8 13" id="KW-1133">Transmembrane helix</keyword>
<accession>A0A6N9I4X1</accession>
<dbReference type="GO" id="GO:0004713">
    <property type="term" value="F:protein tyrosine kinase activity"/>
    <property type="evidence" value="ECO:0007669"/>
    <property type="project" value="TreeGrafter"/>
</dbReference>
<dbReference type="GO" id="GO:0000271">
    <property type="term" value="P:polysaccharide biosynthetic process"/>
    <property type="evidence" value="ECO:0007669"/>
    <property type="project" value="UniProtKB-KW"/>
</dbReference>
<comment type="function">
    <text evidence="11">Required for CpsD phosphorylation. Involved in the regulation of capsular polysaccharide biosynthesis. May be part of a complex that directs the coordinated polymerization and export to the cell surface of the capsular polysaccharide.</text>
</comment>
<feature type="region of interest" description="Disordered" evidence="12">
    <location>
        <begin position="274"/>
        <end position="295"/>
    </location>
</feature>
<evidence type="ECO:0000313" key="16">
    <source>
        <dbReference type="EMBL" id="MYV18025.1"/>
    </source>
</evidence>
<evidence type="ECO:0000256" key="13">
    <source>
        <dbReference type="SAM" id="Phobius"/>
    </source>
</evidence>
<gene>
    <name evidence="16" type="ORF">GB993_10980</name>
</gene>
<evidence type="ECO:0000256" key="3">
    <source>
        <dbReference type="ARBA" id="ARBA00006683"/>
    </source>
</evidence>
<organism evidence="16 17">
    <name type="scientific">Furfurilactobacillus milii</name>
    <dbReference type="NCBI Taxonomy" id="2888272"/>
    <lineage>
        <taxon>Bacteria</taxon>
        <taxon>Bacillati</taxon>
        <taxon>Bacillota</taxon>
        <taxon>Bacilli</taxon>
        <taxon>Lactobacillales</taxon>
        <taxon>Lactobacillaceae</taxon>
        <taxon>Furfurilactobacillus</taxon>
    </lineage>
</organism>
<dbReference type="RefSeq" id="WP_161004311.1">
    <property type="nucleotide sequence ID" value="NZ_WEZQ01000019.1"/>
</dbReference>
<evidence type="ECO:0000256" key="8">
    <source>
        <dbReference type="ARBA" id="ARBA00022989"/>
    </source>
</evidence>
<name>A0A6N9I4X1_9LACO</name>
<feature type="compositionally biased region" description="Polar residues" evidence="12">
    <location>
        <begin position="283"/>
        <end position="295"/>
    </location>
</feature>
<keyword evidence="10" id="KW-0270">Exopolysaccharide synthesis</keyword>